<evidence type="ECO:0000256" key="4">
    <source>
        <dbReference type="PROSITE-ProRule" id="PRU00175"/>
    </source>
</evidence>
<evidence type="ECO:0000313" key="7">
    <source>
        <dbReference type="EMBL" id="CDW76350.1"/>
    </source>
</evidence>
<accession>A0A078A2N4</accession>
<keyword evidence="5" id="KW-0472">Membrane</keyword>
<dbReference type="PROSITE" id="PS50089">
    <property type="entry name" value="ZF_RING_2"/>
    <property type="match status" value="1"/>
</dbReference>
<dbReference type="Pfam" id="PF13639">
    <property type="entry name" value="zf-RING_2"/>
    <property type="match status" value="1"/>
</dbReference>
<dbReference type="InterPro" id="IPR052788">
    <property type="entry name" value="RING-type_E3_ligase_ATL"/>
</dbReference>
<keyword evidence="1" id="KW-0479">Metal-binding</keyword>
<dbReference type="GO" id="GO:0008270">
    <property type="term" value="F:zinc ion binding"/>
    <property type="evidence" value="ECO:0007669"/>
    <property type="project" value="UniProtKB-KW"/>
</dbReference>
<keyword evidence="5" id="KW-1133">Transmembrane helix</keyword>
<dbReference type="AlphaFoldDB" id="A0A078A2N4"/>
<dbReference type="OrthoDB" id="305903at2759"/>
<dbReference type="InParanoid" id="A0A078A2N4"/>
<evidence type="ECO:0000256" key="5">
    <source>
        <dbReference type="SAM" id="Phobius"/>
    </source>
</evidence>
<reference evidence="7 8" key="1">
    <citation type="submission" date="2014-06" db="EMBL/GenBank/DDBJ databases">
        <authorList>
            <person name="Swart Estienne"/>
        </authorList>
    </citation>
    <scope>NUCLEOTIDE SEQUENCE [LARGE SCALE GENOMIC DNA]</scope>
    <source>
        <strain evidence="7 8">130c</strain>
    </source>
</reference>
<evidence type="ECO:0000259" key="6">
    <source>
        <dbReference type="PROSITE" id="PS50089"/>
    </source>
</evidence>
<gene>
    <name evidence="7" type="primary">Contig6771.g7243</name>
    <name evidence="7" type="ORF">STYLEM_5350</name>
</gene>
<keyword evidence="2 4" id="KW-0863">Zinc-finger</keyword>
<organism evidence="7 8">
    <name type="scientific">Stylonychia lemnae</name>
    <name type="common">Ciliate</name>
    <dbReference type="NCBI Taxonomy" id="5949"/>
    <lineage>
        <taxon>Eukaryota</taxon>
        <taxon>Sar</taxon>
        <taxon>Alveolata</taxon>
        <taxon>Ciliophora</taxon>
        <taxon>Intramacronucleata</taxon>
        <taxon>Spirotrichea</taxon>
        <taxon>Stichotrichia</taxon>
        <taxon>Sporadotrichida</taxon>
        <taxon>Oxytrichidae</taxon>
        <taxon>Stylonychinae</taxon>
        <taxon>Stylonychia</taxon>
    </lineage>
</organism>
<keyword evidence="5" id="KW-0812">Transmembrane</keyword>
<dbReference type="InterPro" id="IPR013083">
    <property type="entry name" value="Znf_RING/FYVE/PHD"/>
</dbReference>
<proteinExistence type="predicted"/>
<evidence type="ECO:0000256" key="1">
    <source>
        <dbReference type="ARBA" id="ARBA00022723"/>
    </source>
</evidence>
<feature type="transmembrane region" description="Helical" evidence="5">
    <location>
        <begin position="257"/>
        <end position="279"/>
    </location>
</feature>
<dbReference type="SUPFAM" id="SSF57850">
    <property type="entry name" value="RING/U-box"/>
    <property type="match status" value="1"/>
</dbReference>
<keyword evidence="8" id="KW-1185">Reference proteome</keyword>
<feature type="domain" description="RING-type" evidence="6">
    <location>
        <begin position="342"/>
        <end position="395"/>
    </location>
</feature>
<evidence type="ECO:0000256" key="2">
    <source>
        <dbReference type="ARBA" id="ARBA00022771"/>
    </source>
</evidence>
<dbReference type="PANTHER" id="PTHR45798:SF97">
    <property type="entry name" value="ALCOHOL-SENSITIVE RING FINGER PROTEIN 1"/>
    <property type="match status" value="1"/>
</dbReference>
<dbReference type="PANTHER" id="PTHR45798">
    <property type="entry name" value="RING-H2 FINGER PROTEIN ATL61-RELATED-RELATED"/>
    <property type="match status" value="1"/>
</dbReference>
<dbReference type="SMART" id="SM00184">
    <property type="entry name" value="RING"/>
    <property type="match status" value="1"/>
</dbReference>
<sequence length="535" mass="63087">MCKSKLMASLYTIVVICESLSKIQIYRKNDLSLIKEIVLPPNSSFVTNQISDNQNEAGAFLISRNQHIMVFYQVKIPLIDPQINTQNQNKPSIKIIYQVYMLDIIFNNDMSIMNHNLEKPELIYSSEANFQMNKIYDNFIIRQDQNDSLTFYQHQVCYYDQYMLKKQCLQCPPKSYSLSFKDETCYFCVAINTYYLLPAQKTRLIFLCDNYIKHMSDRHNFYLDSFDDQLLIPINSENQTNFTVINQEGLKIDGWEIALIITGCLITLIISTFMLILVLKKKRNPNTVQIMASSQSIIEPPQQENLNPEELVKTKIEQIEKLSNEKLYKDINEIDKTQKHSCVICLEEFKDQNLVRTTQCLHLFHSKCFHKWISSQLRGQSRQNQDLLSYCPTCKHNLLEQIDRQVQKTQEPINPQLNDAAVQYQINYEQRTDQNQQQKMVQMINNYVLESQVFDQDYAADINRNPEQIGFDESFDQYHQLNQSNRLQLLGDKREQNNPEYDISRQQGYRNNNYKDQTINLQNIQIQSDFENNKL</sequence>
<evidence type="ECO:0000313" key="8">
    <source>
        <dbReference type="Proteomes" id="UP000039865"/>
    </source>
</evidence>
<name>A0A078A2N4_STYLE</name>
<protein>
    <submittedName>
        <fullName evidence="7">Zinc c3hc4 type</fullName>
    </submittedName>
</protein>
<dbReference type="Gene3D" id="3.30.40.10">
    <property type="entry name" value="Zinc/RING finger domain, C3HC4 (zinc finger)"/>
    <property type="match status" value="1"/>
</dbReference>
<evidence type="ECO:0000256" key="3">
    <source>
        <dbReference type="ARBA" id="ARBA00022833"/>
    </source>
</evidence>
<keyword evidence="3" id="KW-0862">Zinc</keyword>
<dbReference type="EMBL" id="CCKQ01005193">
    <property type="protein sequence ID" value="CDW76350.1"/>
    <property type="molecule type" value="Genomic_DNA"/>
</dbReference>
<dbReference type="InterPro" id="IPR001841">
    <property type="entry name" value="Znf_RING"/>
</dbReference>
<dbReference type="Proteomes" id="UP000039865">
    <property type="component" value="Unassembled WGS sequence"/>
</dbReference>